<keyword evidence="2" id="KW-1133">Transmembrane helix</keyword>
<protein>
    <submittedName>
        <fullName evidence="4">Uncharacterized protein</fullName>
    </submittedName>
</protein>
<dbReference type="WBParaSite" id="PgR031_g068_t01">
    <property type="protein sequence ID" value="PgR031_g068_t01"/>
    <property type="gene ID" value="PgR031_g068"/>
</dbReference>
<name>A0A915BB08_PARUN</name>
<keyword evidence="2" id="KW-0472">Membrane</keyword>
<reference evidence="4" key="1">
    <citation type="submission" date="2022-11" db="UniProtKB">
        <authorList>
            <consortium name="WormBaseParasite"/>
        </authorList>
    </citation>
    <scope>IDENTIFICATION</scope>
</reference>
<evidence type="ECO:0000256" key="1">
    <source>
        <dbReference type="SAM" id="MobiDB-lite"/>
    </source>
</evidence>
<keyword evidence="3" id="KW-1185">Reference proteome</keyword>
<organism evidence="3 4">
    <name type="scientific">Parascaris univalens</name>
    <name type="common">Nematode worm</name>
    <dbReference type="NCBI Taxonomy" id="6257"/>
    <lineage>
        <taxon>Eukaryota</taxon>
        <taxon>Metazoa</taxon>
        <taxon>Ecdysozoa</taxon>
        <taxon>Nematoda</taxon>
        <taxon>Chromadorea</taxon>
        <taxon>Rhabditida</taxon>
        <taxon>Spirurina</taxon>
        <taxon>Ascaridomorpha</taxon>
        <taxon>Ascaridoidea</taxon>
        <taxon>Ascarididae</taxon>
        <taxon>Parascaris</taxon>
    </lineage>
</organism>
<feature type="region of interest" description="Disordered" evidence="1">
    <location>
        <begin position="161"/>
        <end position="189"/>
    </location>
</feature>
<feature type="compositionally biased region" description="Basic residues" evidence="1">
    <location>
        <begin position="161"/>
        <end position="177"/>
    </location>
</feature>
<dbReference type="AlphaFoldDB" id="A0A915BB08"/>
<evidence type="ECO:0000313" key="4">
    <source>
        <dbReference type="WBParaSite" id="PgR031_g068_t01"/>
    </source>
</evidence>
<dbReference type="Proteomes" id="UP000887569">
    <property type="component" value="Unplaced"/>
</dbReference>
<feature type="transmembrane region" description="Helical" evidence="2">
    <location>
        <begin position="12"/>
        <end position="33"/>
    </location>
</feature>
<evidence type="ECO:0000256" key="2">
    <source>
        <dbReference type="SAM" id="Phobius"/>
    </source>
</evidence>
<sequence>MREYDDQLLTGLMLRPLLVVFIGIIWRCFIDLLGMGRCRNLGRNIAKYHIRLSRKKADRIFKKKTNKLKIANGVVDGEVFEELSKDDNVDKEEVSTEVASERMCMDEEQEGPPKKVPIVREGKLRRTELPLRFCDKQKGNARTDKVKTKAAKTSVVPLRQMSKKKARKILRAQRRERRQQERMATAMEQ</sequence>
<keyword evidence="2" id="KW-0812">Transmembrane</keyword>
<evidence type="ECO:0000313" key="3">
    <source>
        <dbReference type="Proteomes" id="UP000887569"/>
    </source>
</evidence>
<proteinExistence type="predicted"/>
<accession>A0A915BB08</accession>